<dbReference type="OrthoDB" id="9782842at2"/>
<keyword evidence="3" id="KW-0472">Membrane</keyword>
<dbReference type="STRING" id="201973.SAMN04488025_13020"/>
<feature type="transmembrane region" description="Helical" evidence="3">
    <location>
        <begin position="73"/>
        <end position="94"/>
    </location>
</feature>
<proteinExistence type="inferred from homology"/>
<accession>A0A1I2RDP1</accession>
<evidence type="ECO:0000256" key="3">
    <source>
        <dbReference type="SAM" id="Phobius"/>
    </source>
</evidence>
<keyword evidence="3 5" id="KW-0812">Transmembrane</keyword>
<dbReference type="AlphaFoldDB" id="A0A1I2RDP1"/>
<reference evidence="5 6" key="1">
    <citation type="submission" date="2016-10" db="EMBL/GenBank/DDBJ databases">
        <authorList>
            <person name="de Groot N.N."/>
        </authorList>
    </citation>
    <scope>NUCLEOTIDE SEQUENCE [LARGE SCALE GENOMIC DNA]</scope>
    <source>
        <strain evidence="5 6">DSM 44945</strain>
    </source>
</reference>
<evidence type="ECO:0000256" key="1">
    <source>
        <dbReference type="ARBA" id="ARBA00024353"/>
    </source>
</evidence>
<comment type="similarity">
    <text evidence="1">Belongs to the zinc-associated anti-sigma factor (ZAS) superfamily. Anti-sigma-W factor family.</text>
</comment>
<dbReference type="Gene3D" id="1.10.10.1320">
    <property type="entry name" value="Anti-sigma factor, zinc-finger domain"/>
    <property type="match status" value="1"/>
</dbReference>
<protein>
    <recommendedName>
        <fullName evidence="2">Anti-sigma-W factor RsiW</fullName>
    </recommendedName>
</protein>
<dbReference type="Proteomes" id="UP000198661">
    <property type="component" value="Unassembled WGS sequence"/>
</dbReference>
<organism evidence="5 6">
    <name type="scientific">Planifilum fulgidum</name>
    <dbReference type="NCBI Taxonomy" id="201973"/>
    <lineage>
        <taxon>Bacteria</taxon>
        <taxon>Bacillati</taxon>
        <taxon>Bacillota</taxon>
        <taxon>Bacilli</taxon>
        <taxon>Bacillales</taxon>
        <taxon>Thermoactinomycetaceae</taxon>
        <taxon>Planifilum</taxon>
    </lineage>
</organism>
<keyword evidence="3" id="KW-1133">Transmembrane helix</keyword>
<sequence>MSCRDMDRLIQLYVDRELDESGVQLLREHVAGCTACKRNLQEMVALVNTLEEIRTHVRMHSAPASLIWMKRAAVCLSIAVLIYLAPFGALPWFADEPQMAVNRGESGISRELPEAAPHKVMVFATQGETLHIPQSDYIRVVSPKKFDPESGTETVWIYPSAIPFFLEDDSSWYTRIKRLVFVRVPDDRTFKTLMSTFGIGLDQGTEQLGDTAFPTSVIITLGKEPKLTTFTFPEQEQEISRWFEKLSAIR</sequence>
<evidence type="ECO:0000313" key="6">
    <source>
        <dbReference type="Proteomes" id="UP000198661"/>
    </source>
</evidence>
<dbReference type="InterPro" id="IPR041916">
    <property type="entry name" value="Anti_sigma_zinc_sf"/>
</dbReference>
<name>A0A1I2RDP1_9BACL</name>
<feature type="domain" description="Putative zinc-finger" evidence="4">
    <location>
        <begin position="3"/>
        <end position="36"/>
    </location>
</feature>
<evidence type="ECO:0000256" key="2">
    <source>
        <dbReference type="ARBA" id="ARBA00024438"/>
    </source>
</evidence>
<dbReference type="RefSeq" id="WP_092040334.1">
    <property type="nucleotide sequence ID" value="NZ_FOOK01000030.1"/>
</dbReference>
<evidence type="ECO:0000259" key="4">
    <source>
        <dbReference type="Pfam" id="PF13490"/>
    </source>
</evidence>
<dbReference type="EMBL" id="FOOK01000030">
    <property type="protein sequence ID" value="SFG38668.1"/>
    <property type="molecule type" value="Genomic_DNA"/>
</dbReference>
<gene>
    <name evidence="5" type="ORF">SAMN04488025_13020</name>
</gene>
<keyword evidence="6" id="KW-1185">Reference proteome</keyword>
<dbReference type="Pfam" id="PF13490">
    <property type="entry name" value="zf-HC2"/>
    <property type="match status" value="1"/>
</dbReference>
<dbReference type="InterPro" id="IPR027383">
    <property type="entry name" value="Znf_put"/>
</dbReference>
<evidence type="ECO:0000313" key="5">
    <source>
        <dbReference type="EMBL" id="SFG38668.1"/>
    </source>
</evidence>